<proteinExistence type="predicted"/>
<dbReference type="Pfam" id="PF03140">
    <property type="entry name" value="DUF247"/>
    <property type="match status" value="1"/>
</dbReference>
<reference evidence="1" key="2">
    <citation type="submission" date="2020-03" db="EMBL/GenBank/DDBJ databases">
        <title>Walnut 2.0.</title>
        <authorList>
            <person name="Marrano A."/>
            <person name="Britton M."/>
            <person name="Zimin A.V."/>
            <person name="Zaini P.A."/>
            <person name="Workman R."/>
            <person name="Puiu D."/>
            <person name="Bianco L."/>
            <person name="Allen B.J."/>
            <person name="Troggio M."/>
            <person name="Leslie C.A."/>
            <person name="Timp W."/>
            <person name="Dendekar A."/>
            <person name="Salzberg S.L."/>
            <person name="Neale D.B."/>
        </authorList>
    </citation>
    <scope>NUCLEOTIDE SEQUENCE</scope>
    <source>
        <tissue evidence="1">Leaves</tissue>
    </source>
</reference>
<name>A0A833WUG2_JUGRE</name>
<sequence>MACHAADRVECKEFFIDIPLVREPAEQPGQHCIYKVPKILRKKLRSCLRDFCFGTGRARRILQASLKRTKIKSAIVMLRPQNSAVIKEFVKMIVLDGIFIIELFFRTSGNAEDEDDYILRKPWLREGIQHDLILLENQLPFFVLEDLYTSFLGDSSSCDHHKEREAN</sequence>
<dbReference type="PANTHER" id="PTHR31170:SF9">
    <property type="entry name" value="PROTEIN, PUTATIVE (DUF247)-RELATED"/>
    <property type="match status" value="1"/>
</dbReference>
<organism evidence="1 2">
    <name type="scientific">Juglans regia</name>
    <name type="common">English walnut</name>
    <dbReference type="NCBI Taxonomy" id="51240"/>
    <lineage>
        <taxon>Eukaryota</taxon>
        <taxon>Viridiplantae</taxon>
        <taxon>Streptophyta</taxon>
        <taxon>Embryophyta</taxon>
        <taxon>Tracheophyta</taxon>
        <taxon>Spermatophyta</taxon>
        <taxon>Magnoliopsida</taxon>
        <taxon>eudicotyledons</taxon>
        <taxon>Gunneridae</taxon>
        <taxon>Pentapetalae</taxon>
        <taxon>rosids</taxon>
        <taxon>fabids</taxon>
        <taxon>Fagales</taxon>
        <taxon>Juglandaceae</taxon>
        <taxon>Juglans</taxon>
    </lineage>
</organism>
<dbReference type="EMBL" id="LIHL02000014">
    <property type="protein sequence ID" value="KAF5446152.1"/>
    <property type="molecule type" value="Genomic_DNA"/>
</dbReference>
<protein>
    <submittedName>
        <fullName evidence="1">Uncharacterized protein</fullName>
    </submittedName>
</protein>
<dbReference type="Gramene" id="Jr14_03370_p1">
    <property type="protein sequence ID" value="cds.Jr14_03370_p1"/>
    <property type="gene ID" value="Jr14_03370"/>
</dbReference>
<comment type="caution">
    <text evidence="1">The sequence shown here is derived from an EMBL/GenBank/DDBJ whole genome shotgun (WGS) entry which is preliminary data.</text>
</comment>
<evidence type="ECO:0000313" key="2">
    <source>
        <dbReference type="Proteomes" id="UP000619265"/>
    </source>
</evidence>
<accession>A0A833WUG2</accession>
<evidence type="ECO:0000313" key="1">
    <source>
        <dbReference type="EMBL" id="KAF5446152.1"/>
    </source>
</evidence>
<reference evidence="1" key="1">
    <citation type="submission" date="2015-10" db="EMBL/GenBank/DDBJ databases">
        <authorList>
            <person name="Martinez-Garcia P.J."/>
            <person name="Crepeau M.W."/>
            <person name="Puiu D."/>
            <person name="Gonzalez-Ibeas D."/>
            <person name="Whalen J."/>
            <person name="Stevens K."/>
            <person name="Paul R."/>
            <person name="Butterfield T."/>
            <person name="Britton M."/>
            <person name="Reagan R."/>
            <person name="Chakraborty S."/>
            <person name="Walawage S.L."/>
            <person name="Vasquez-Gross H.A."/>
            <person name="Cardeno C."/>
            <person name="Famula R."/>
            <person name="Pratt K."/>
            <person name="Kuruganti S."/>
            <person name="Aradhya M.K."/>
            <person name="Leslie C.A."/>
            <person name="Dandekar A.M."/>
            <person name="Salzberg S.L."/>
            <person name="Wegrzyn J.L."/>
            <person name="Langley C.H."/>
            <person name="Neale D.B."/>
        </authorList>
    </citation>
    <scope>NUCLEOTIDE SEQUENCE</scope>
    <source>
        <tissue evidence="1">Leaves</tissue>
    </source>
</reference>
<gene>
    <name evidence="1" type="ORF">F2P56_031802</name>
</gene>
<dbReference type="InterPro" id="IPR004158">
    <property type="entry name" value="DUF247_pln"/>
</dbReference>
<dbReference type="PANTHER" id="PTHR31170">
    <property type="entry name" value="BNAC04G53230D PROTEIN"/>
    <property type="match status" value="1"/>
</dbReference>
<dbReference type="AlphaFoldDB" id="A0A833WUG2"/>
<dbReference type="Proteomes" id="UP000619265">
    <property type="component" value="Unassembled WGS sequence"/>
</dbReference>